<dbReference type="Pfam" id="PF04548">
    <property type="entry name" value="AIG1"/>
    <property type="match status" value="1"/>
</dbReference>
<proteinExistence type="inferred from homology"/>
<dbReference type="Ensembl" id="ENSNFUT00015025721.1">
    <property type="protein sequence ID" value="ENSNFUP00015024604.1"/>
    <property type="gene ID" value="ENSNFUG00015011902.1"/>
</dbReference>
<evidence type="ECO:0000259" key="4">
    <source>
        <dbReference type="PROSITE" id="PS51720"/>
    </source>
</evidence>
<keyword evidence="6" id="KW-1185">Reference proteome</keyword>
<dbReference type="SUPFAM" id="SSF52540">
    <property type="entry name" value="P-loop containing nucleoside triphosphate hydrolases"/>
    <property type="match status" value="1"/>
</dbReference>
<keyword evidence="2" id="KW-0547">Nucleotide-binding</keyword>
<dbReference type="GO" id="GO:0005525">
    <property type="term" value="F:GTP binding"/>
    <property type="evidence" value="ECO:0007669"/>
    <property type="project" value="UniProtKB-KW"/>
</dbReference>
<evidence type="ECO:0000256" key="2">
    <source>
        <dbReference type="ARBA" id="ARBA00022741"/>
    </source>
</evidence>
<dbReference type="AlphaFoldDB" id="A0A8C6LVK9"/>
<dbReference type="PROSITE" id="PS51720">
    <property type="entry name" value="G_AIG1"/>
    <property type="match status" value="1"/>
</dbReference>
<dbReference type="Proteomes" id="UP000694548">
    <property type="component" value="Unassembled WGS sequence"/>
</dbReference>
<keyword evidence="3" id="KW-0342">GTP-binding</keyword>
<evidence type="ECO:0000256" key="3">
    <source>
        <dbReference type="ARBA" id="ARBA00023134"/>
    </source>
</evidence>
<accession>A0A8C6LVK9</accession>
<evidence type="ECO:0000313" key="5">
    <source>
        <dbReference type="Ensembl" id="ENSNFUP00015024604.1"/>
    </source>
</evidence>
<organism evidence="5 6">
    <name type="scientific">Nothobranchius furzeri</name>
    <name type="common">Turquoise killifish</name>
    <dbReference type="NCBI Taxonomy" id="105023"/>
    <lineage>
        <taxon>Eukaryota</taxon>
        <taxon>Metazoa</taxon>
        <taxon>Chordata</taxon>
        <taxon>Craniata</taxon>
        <taxon>Vertebrata</taxon>
        <taxon>Euteleostomi</taxon>
        <taxon>Actinopterygii</taxon>
        <taxon>Neopterygii</taxon>
        <taxon>Teleostei</taxon>
        <taxon>Neoteleostei</taxon>
        <taxon>Acanthomorphata</taxon>
        <taxon>Ovalentaria</taxon>
        <taxon>Atherinomorphae</taxon>
        <taxon>Cyprinodontiformes</taxon>
        <taxon>Nothobranchiidae</taxon>
        <taxon>Nothobranchius</taxon>
    </lineage>
</organism>
<comment type="similarity">
    <text evidence="1">Belongs to the TRAFAC class TrmE-Era-EngA-EngB-Septin-like GTPase superfamily. AIG1/Toc34/Toc159-like paraseptin GTPase family. IAN subfamily.</text>
</comment>
<evidence type="ECO:0000256" key="1">
    <source>
        <dbReference type="ARBA" id="ARBA00008535"/>
    </source>
</evidence>
<dbReference type="GeneTree" id="ENSGT01120000271858"/>
<protein>
    <recommendedName>
        <fullName evidence="4">AIG1-type G domain-containing protein</fullName>
    </recommendedName>
</protein>
<sequence>PQHGALGHSTSLLQWSSLTSCSQGCCCFFSAGSQKKKKKNDVLRLVLLGKTGGGKSASGNTILGRDVFQSQACPTSWTIDCKRVDGEVRGRDVAVVDTPGLFDTNFSRQEEDTFKIILDTFGEDITRYSLLLFTHGDKLKKQTIEQFISKSDKLEELVQGFSNRYHVFNNEVRDKQQIKKLLEKIDTIIEENDRKHYSKKMLRRAKMASKKEKHRVSKALKAVEQQRRNTLRAEVQQEIRSSGRPNRCVLQ</sequence>
<dbReference type="InterPro" id="IPR006703">
    <property type="entry name" value="G_AIG1"/>
</dbReference>
<dbReference type="InterPro" id="IPR045058">
    <property type="entry name" value="GIMA/IAN/Toc"/>
</dbReference>
<dbReference type="Gene3D" id="3.40.50.300">
    <property type="entry name" value="P-loop containing nucleotide triphosphate hydrolases"/>
    <property type="match status" value="2"/>
</dbReference>
<name>A0A8C6LVK9_NOTFU</name>
<reference evidence="5" key="1">
    <citation type="submission" date="2025-08" db="UniProtKB">
        <authorList>
            <consortium name="Ensembl"/>
        </authorList>
    </citation>
    <scope>IDENTIFICATION</scope>
</reference>
<evidence type="ECO:0000313" key="6">
    <source>
        <dbReference type="Proteomes" id="UP000694548"/>
    </source>
</evidence>
<feature type="domain" description="AIG1-type G" evidence="4">
    <location>
        <begin position="40"/>
        <end position="251"/>
    </location>
</feature>
<dbReference type="PANTHER" id="PTHR10903:SF188">
    <property type="entry name" value="GTPASE IMAP FAMILY MEMBER 2-LIKE-RELATED"/>
    <property type="match status" value="1"/>
</dbReference>
<dbReference type="InterPro" id="IPR027417">
    <property type="entry name" value="P-loop_NTPase"/>
</dbReference>
<reference evidence="5" key="2">
    <citation type="submission" date="2025-09" db="UniProtKB">
        <authorList>
            <consortium name="Ensembl"/>
        </authorList>
    </citation>
    <scope>IDENTIFICATION</scope>
</reference>
<dbReference type="PANTHER" id="PTHR10903">
    <property type="entry name" value="GTPASE, IMAP FAMILY MEMBER-RELATED"/>
    <property type="match status" value="1"/>
</dbReference>